<gene>
    <name evidence="1" type="ORF">A9K55_008816</name>
</gene>
<organism evidence="1 2">
    <name type="scientific">Cordyceps militaris</name>
    <name type="common">Caterpillar fungus</name>
    <name type="synonym">Clavaria militaris</name>
    <dbReference type="NCBI Taxonomy" id="73501"/>
    <lineage>
        <taxon>Eukaryota</taxon>
        <taxon>Fungi</taxon>
        <taxon>Dikarya</taxon>
        <taxon>Ascomycota</taxon>
        <taxon>Pezizomycotina</taxon>
        <taxon>Sordariomycetes</taxon>
        <taxon>Hypocreomycetidae</taxon>
        <taxon>Hypocreales</taxon>
        <taxon>Cordycipitaceae</taxon>
        <taxon>Cordyceps</taxon>
    </lineage>
</organism>
<dbReference type="AlphaFoldDB" id="A0A2H4SIT9"/>
<name>A0A2H4SIT9_CORMI</name>
<reference evidence="1 2" key="1">
    <citation type="journal article" date="2017" name="BMC Genomics">
        <title>Chromosome level assembly and secondary metabolite potential of the parasitic fungus Cordyceps militaris.</title>
        <authorList>
            <person name="Kramer G.J."/>
            <person name="Nodwell J.R."/>
        </authorList>
    </citation>
    <scope>NUCLEOTIDE SEQUENCE [LARGE SCALE GENOMIC DNA]</scope>
    <source>
        <strain evidence="1 2">ATCC 34164</strain>
    </source>
</reference>
<dbReference type="Proteomes" id="UP000323067">
    <property type="component" value="Chromosome vii"/>
</dbReference>
<dbReference type="EMBL" id="CP023324">
    <property type="protein sequence ID" value="ATY63028.1"/>
    <property type="molecule type" value="Genomic_DNA"/>
</dbReference>
<evidence type="ECO:0000313" key="1">
    <source>
        <dbReference type="EMBL" id="ATY63028.1"/>
    </source>
</evidence>
<protein>
    <submittedName>
        <fullName evidence="1">Uncharacterized protein</fullName>
    </submittedName>
</protein>
<evidence type="ECO:0000313" key="2">
    <source>
        <dbReference type="Proteomes" id="UP000323067"/>
    </source>
</evidence>
<proteinExistence type="predicted"/>
<accession>A0A2H4SIT9</accession>
<dbReference type="VEuPathDB" id="FungiDB:A9K55_008816"/>
<sequence length="83" mass="9294">MASKSWLPSIQARNLVTKGAGVKKLLVAFGGWPHRRHGQLGLIFTPPPAPFVAIYPEMVSRGHYATKLRKKMKKRDRIAEKGD</sequence>